<evidence type="ECO:0000256" key="1">
    <source>
        <dbReference type="SAM" id="Phobius"/>
    </source>
</evidence>
<dbReference type="Proteomes" id="UP000251714">
    <property type="component" value="Unassembled WGS sequence"/>
</dbReference>
<reference evidence="2 3" key="1">
    <citation type="submission" date="2017-12" db="EMBL/GenBank/DDBJ databases">
        <title>Genome sequence of the mycotoxigenic crop pathogen Fusarium proliferatum, strain ITEM 2341 from Date Palm.</title>
        <authorList>
            <person name="Almiman B.F."/>
            <person name="Shittu T.A."/>
            <person name="Muthumeenakshi S."/>
            <person name="Baroncelli R."/>
            <person name="Sreenivasaprasada S."/>
        </authorList>
    </citation>
    <scope>NUCLEOTIDE SEQUENCE [LARGE SCALE GENOMIC DNA]</scope>
    <source>
        <strain evidence="2 3">ITEM 2341</strain>
    </source>
</reference>
<dbReference type="AlphaFoldDB" id="A0A365NDM9"/>
<feature type="transmembrane region" description="Helical" evidence="1">
    <location>
        <begin position="139"/>
        <end position="160"/>
    </location>
</feature>
<proteinExistence type="predicted"/>
<evidence type="ECO:0000313" key="2">
    <source>
        <dbReference type="EMBL" id="RBA18826.1"/>
    </source>
</evidence>
<protein>
    <submittedName>
        <fullName evidence="2">Uncharacterized protein</fullName>
    </submittedName>
</protein>
<feature type="transmembrane region" description="Helical" evidence="1">
    <location>
        <begin position="167"/>
        <end position="190"/>
    </location>
</feature>
<organism evidence="2 3">
    <name type="scientific">Gibberella intermedia</name>
    <name type="common">Bulb rot disease fungus</name>
    <name type="synonym">Fusarium proliferatum</name>
    <dbReference type="NCBI Taxonomy" id="948311"/>
    <lineage>
        <taxon>Eukaryota</taxon>
        <taxon>Fungi</taxon>
        <taxon>Dikarya</taxon>
        <taxon>Ascomycota</taxon>
        <taxon>Pezizomycotina</taxon>
        <taxon>Sordariomycetes</taxon>
        <taxon>Hypocreomycetidae</taxon>
        <taxon>Hypocreales</taxon>
        <taxon>Nectriaceae</taxon>
        <taxon>Fusarium</taxon>
        <taxon>Fusarium fujikuroi species complex</taxon>
    </lineage>
</organism>
<evidence type="ECO:0000313" key="3">
    <source>
        <dbReference type="Proteomes" id="UP000251714"/>
    </source>
</evidence>
<dbReference type="EMBL" id="PKMI01000013">
    <property type="protein sequence ID" value="RBA18826.1"/>
    <property type="molecule type" value="Genomic_DNA"/>
</dbReference>
<sequence length="351" mass="38830">MGGKDMSAAQIGRVTTDVTKGVFDILTPFLLRPEVKNARELVAQCQVINQTSGRKLPAYALGKANATELKFDVHDFDVEQIAKVGNEKAARETTWFGRMRRRLSLSSRVIRFLSVAISVVVVAFMIWDLCNQWDKLSGTGRGLAIAQIAIEVAAVVVGIIGPFSTCALIPVIGQVLMVVGLVISIFYLVYGRPEPEKTPGEKYVDSMRGDNGWLKKIDYPPSTALEWTITPTEIPKDADFSFKVTGKNTKSSSIEFITTPNAEKPSSYTEILSIKFGFTTGSDTVCLFSNESFSTAHDAKDGKCTYSGPDDIFQTRATPAEWKHWWRDLIRVRVATTATERSNFNFQAYLA</sequence>
<name>A0A365NDM9_GIBIN</name>
<accession>A0A365NDM9</accession>
<feature type="transmembrane region" description="Helical" evidence="1">
    <location>
        <begin position="109"/>
        <end position="127"/>
    </location>
</feature>
<gene>
    <name evidence="2" type="ORF">FPRO05_10474</name>
</gene>
<comment type="caution">
    <text evidence="2">The sequence shown here is derived from an EMBL/GenBank/DDBJ whole genome shotgun (WGS) entry which is preliminary data.</text>
</comment>
<keyword evidence="1" id="KW-0812">Transmembrane</keyword>
<keyword evidence="1" id="KW-1133">Transmembrane helix</keyword>
<keyword evidence="1" id="KW-0472">Membrane</keyword>